<dbReference type="InterPro" id="IPR022516">
    <property type="entry name" value="CHP03798_Ocin"/>
</dbReference>
<evidence type="ECO:0000313" key="2">
    <source>
        <dbReference type="Proteomes" id="UP000184263"/>
    </source>
</evidence>
<gene>
    <name evidence="1" type="ORF">SAMN05216582_10283</name>
</gene>
<dbReference type="AlphaFoldDB" id="A0A1M6RI54"/>
<dbReference type="RefSeq" id="WP_073088027.1">
    <property type="nucleotide sequence ID" value="NZ_FRBC01000002.1"/>
</dbReference>
<proteinExistence type="predicted"/>
<sequence>MEGKLDPKLMTKEMLSKAMACETPEAIIALAKENGIDLTAEEGKRIFENLENFDVNLADDALEKVAGGGDSSICWEICHSPGTY</sequence>
<name>A0A1M6RI54_SELRU</name>
<dbReference type="Proteomes" id="UP000184263">
    <property type="component" value="Unassembled WGS sequence"/>
</dbReference>
<reference evidence="1 2" key="1">
    <citation type="submission" date="2016-11" db="EMBL/GenBank/DDBJ databases">
        <authorList>
            <person name="Jaros S."/>
            <person name="Januszkiewicz K."/>
            <person name="Wedrychowicz H."/>
        </authorList>
    </citation>
    <scope>NUCLEOTIDE SEQUENCE [LARGE SCALE GENOMIC DNA]</scope>
    <source>
        <strain evidence="1 2">HD4</strain>
    </source>
</reference>
<dbReference type="NCBIfam" id="TIGR03798">
    <property type="entry name" value="leader_Nif11"/>
    <property type="match status" value="1"/>
</dbReference>
<evidence type="ECO:0000313" key="1">
    <source>
        <dbReference type="EMBL" id="SHK32110.1"/>
    </source>
</evidence>
<dbReference type="EMBL" id="FRBC01000002">
    <property type="protein sequence ID" value="SHK32110.1"/>
    <property type="molecule type" value="Genomic_DNA"/>
</dbReference>
<organism evidence="1 2">
    <name type="scientific">Selenomonas ruminantium</name>
    <dbReference type="NCBI Taxonomy" id="971"/>
    <lineage>
        <taxon>Bacteria</taxon>
        <taxon>Bacillati</taxon>
        <taxon>Bacillota</taxon>
        <taxon>Negativicutes</taxon>
        <taxon>Selenomonadales</taxon>
        <taxon>Selenomonadaceae</taxon>
        <taxon>Selenomonas</taxon>
    </lineage>
</organism>
<accession>A0A1M6RI54</accession>
<protein>
    <submittedName>
        <fullName evidence="1">Nif11-like leader peptide domain-containing protein</fullName>
    </submittedName>
</protein>